<organism evidence="2 3">
    <name type="scientific">Marasmius crinis-equi</name>
    <dbReference type="NCBI Taxonomy" id="585013"/>
    <lineage>
        <taxon>Eukaryota</taxon>
        <taxon>Fungi</taxon>
        <taxon>Dikarya</taxon>
        <taxon>Basidiomycota</taxon>
        <taxon>Agaricomycotina</taxon>
        <taxon>Agaricomycetes</taxon>
        <taxon>Agaricomycetidae</taxon>
        <taxon>Agaricales</taxon>
        <taxon>Marasmiineae</taxon>
        <taxon>Marasmiaceae</taxon>
        <taxon>Marasmius</taxon>
    </lineage>
</organism>
<feature type="region of interest" description="Disordered" evidence="1">
    <location>
        <begin position="11"/>
        <end position="32"/>
    </location>
</feature>
<evidence type="ECO:0000256" key="1">
    <source>
        <dbReference type="SAM" id="MobiDB-lite"/>
    </source>
</evidence>
<accession>A0ABR3FD39</accession>
<comment type="caution">
    <text evidence="2">The sequence shown here is derived from an EMBL/GenBank/DDBJ whole genome shotgun (WGS) entry which is preliminary data.</text>
</comment>
<proteinExistence type="predicted"/>
<gene>
    <name evidence="2" type="ORF">V5O48_008718</name>
</gene>
<keyword evidence="3" id="KW-1185">Reference proteome</keyword>
<sequence>MIGCIRPELVDRLNPDDDGGQYDSAGGDGGTGNPEGSACLGYNYYVELIEPSANRACIKCCDNYDDCPLWLDTAGCPAVIQGNYFDCS</sequence>
<dbReference type="EMBL" id="JBAHYK010000526">
    <property type="protein sequence ID" value="KAL0573230.1"/>
    <property type="molecule type" value="Genomic_DNA"/>
</dbReference>
<evidence type="ECO:0000313" key="3">
    <source>
        <dbReference type="Proteomes" id="UP001465976"/>
    </source>
</evidence>
<protein>
    <submittedName>
        <fullName evidence="2">Uncharacterized protein</fullName>
    </submittedName>
</protein>
<reference evidence="2 3" key="1">
    <citation type="submission" date="2024-02" db="EMBL/GenBank/DDBJ databases">
        <title>A draft genome for the cacao thread blight pathogen Marasmius crinis-equi.</title>
        <authorList>
            <person name="Cohen S.P."/>
            <person name="Baruah I.K."/>
            <person name="Amoako-Attah I."/>
            <person name="Bukari Y."/>
            <person name="Meinhardt L.W."/>
            <person name="Bailey B.A."/>
        </authorList>
    </citation>
    <scope>NUCLEOTIDE SEQUENCE [LARGE SCALE GENOMIC DNA]</scope>
    <source>
        <strain evidence="2 3">GH-76</strain>
    </source>
</reference>
<dbReference type="Proteomes" id="UP001465976">
    <property type="component" value="Unassembled WGS sequence"/>
</dbReference>
<name>A0ABR3FD39_9AGAR</name>
<evidence type="ECO:0000313" key="2">
    <source>
        <dbReference type="EMBL" id="KAL0573230.1"/>
    </source>
</evidence>